<evidence type="ECO:0000256" key="3">
    <source>
        <dbReference type="PROSITE-ProRule" id="PRU10133"/>
    </source>
</evidence>
<accession>A0ABR3C858</accession>
<dbReference type="Gene3D" id="3.10.110.10">
    <property type="entry name" value="Ubiquitin Conjugating Enzyme"/>
    <property type="match status" value="1"/>
</dbReference>
<evidence type="ECO:0000256" key="4">
    <source>
        <dbReference type="RuleBase" id="RU362109"/>
    </source>
</evidence>
<dbReference type="Proteomes" id="UP000054399">
    <property type="component" value="Unassembled WGS sequence"/>
</dbReference>
<keyword evidence="4" id="KW-0067">ATP-binding</keyword>
<protein>
    <recommendedName>
        <fullName evidence="5">UBC core domain-containing protein</fullName>
    </recommendedName>
</protein>
<comment type="caution">
    <text evidence="6">The sequence shown here is derived from an EMBL/GenBank/DDBJ whole genome shotgun (WGS) entry which is preliminary data.</text>
</comment>
<sequence>MSSTSVRRIQKELAVLMSTPPANITVVPDEANLQMWRVRITGPPGTPYAKGTFAVSVEFNKEYPFKPPVIKFETRTYHPNIDSDGNICIGLLKTEQWKPATKMDYVLREIYNLLAEPNPDDPLVTSIAEQYRTDRKTFDKRAAEYVAKYAS</sequence>
<evidence type="ECO:0000313" key="7">
    <source>
        <dbReference type="Proteomes" id="UP000054399"/>
    </source>
</evidence>
<keyword evidence="4" id="KW-0547">Nucleotide-binding</keyword>
<dbReference type="SMART" id="SM00212">
    <property type="entry name" value="UBCc"/>
    <property type="match status" value="1"/>
</dbReference>
<gene>
    <name evidence="6" type="ORF">I308_100460</name>
</gene>
<reference evidence="6 7" key="2">
    <citation type="submission" date="2024-01" db="EMBL/GenBank/DDBJ databases">
        <title>Comparative genomics of Cryptococcus and Kwoniella reveals pathogenesis evolution and contrasting modes of karyotype evolution via chromosome fusion or intercentromeric recombination.</title>
        <authorList>
            <person name="Coelho M.A."/>
            <person name="David-Palma M."/>
            <person name="Shea T."/>
            <person name="Bowers K."/>
            <person name="Mcginley-Smith S."/>
            <person name="Mohammad A.W."/>
            <person name="Gnirke A."/>
            <person name="Yurkov A.M."/>
            <person name="Nowrousian M."/>
            <person name="Sun S."/>
            <person name="Cuomo C.A."/>
            <person name="Heitman J."/>
        </authorList>
    </citation>
    <scope>NUCLEOTIDE SEQUENCE [LARGE SCALE GENOMIC DNA]</scope>
    <source>
        <strain evidence="6 7">IND107</strain>
    </source>
</reference>
<keyword evidence="2 4" id="KW-0833">Ubl conjugation pathway</keyword>
<evidence type="ECO:0000256" key="1">
    <source>
        <dbReference type="ARBA" id="ARBA00022679"/>
    </source>
</evidence>
<dbReference type="InterPro" id="IPR023313">
    <property type="entry name" value="UBQ-conjugating_AS"/>
</dbReference>
<organism evidence="6 7">
    <name type="scientific">Cryptococcus tetragattii IND107</name>
    <dbReference type="NCBI Taxonomy" id="1296105"/>
    <lineage>
        <taxon>Eukaryota</taxon>
        <taxon>Fungi</taxon>
        <taxon>Dikarya</taxon>
        <taxon>Basidiomycota</taxon>
        <taxon>Agaricomycotina</taxon>
        <taxon>Tremellomycetes</taxon>
        <taxon>Tremellales</taxon>
        <taxon>Cryptococcaceae</taxon>
        <taxon>Cryptococcus</taxon>
        <taxon>Cryptococcus gattii species complex</taxon>
    </lineage>
</organism>
<dbReference type="Pfam" id="PF00179">
    <property type="entry name" value="UQ_con"/>
    <property type="match status" value="1"/>
</dbReference>
<reference evidence="7" key="1">
    <citation type="submission" date="2015-01" db="EMBL/GenBank/DDBJ databases">
        <title>The Genome Sequence of Cryptococcus gattii MMRL2647.</title>
        <authorList>
            <consortium name="The Broad Institute Genomics Platform"/>
            <person name="Cuomo C."/>
            <person name="Litvintseva A."/>
            <person name="Chen Y."/>
            <person name="Heitman J."/>
            <person name="Sun S."/>
            <person name="Springer D."/>
            <person name="Dromer F."/>
            <person name="Young S."/>
            <person name="Zeng Q."/>
            <person name="Gargeya S."/>
            <person name="Abouelleil A."/>
            <person name="Alvarado L."/>
            <person name="Chapman S.B."/>
            <person name="Gainer-Dewar J."/>
            <person name="Goldberg J."/>
            <person name="Griggs A."/>
            <person name="Gujja S."/>
            <person name="Hansen M."/>
            <person name="Howarth C."/>
            <person name="Imamovic A."/>
            <person name="Larimer J."/>
            <person name="Murphy C."/>
            <person name="Naylor J."/>
            <person name="Pearson M."/>
            <person name="Priest M."/>
            <person name="Roberts A."/>
            <person name="Saif S."/>
            <person name="Shea T."/>
            <person name="Sykes S."/>
            <person name="Wortman J."/>
            <person name="Nusbaum C."/>
            <person name="Birren B."/>
        </authorList>
    </citation>
    <scope>NUCLEOTIDE SEQUENCE [LARGE SCALE GENOMIC DNA]</scope>
    <source>
        <strain evidence="7">IND107</strain>
    </source>
</reference>
<dbReference type="RefSeq" id="XP_066616931.1">
    <property type="nucleotide sequence ID" value="XM_066755030.1"/>
</dbReference>
<proteinExistence type="inferred from homology"/>
<dbReference type="PROSITE" id="PS50127">
    <property type="entry name" value="UBC_2"/>
    <property type="match status" value="1"/>
</dbReference>
<name>A0ABR3C858_9TREE</name>
<dbReference type="PROSITE" id="PS00183">
    <property type="entry name" value="UBC_1"/>
    <property type="match status" value="1"/>
</dbReference>
<feature type="active site" description="Glycyl thioester intermediate" evidence="3">
    <location>
        <position position="88"/>
    </location>
</feature>
<dbReference type="InterPro" id="IPR016135">
    <property type="entry name" value="UBQ-conjugating_enzyme/RWD"/>
</dbReference>
<dbReference type="SUPFAM" id="SSF54495">
    <property type="entry name" value="UBC-like"/>
    <property type="match status" value="1"/>
</dbReference>
<dbReference type="EMBL" id="ATAM02000001">
    <property type="protein sequence ID" value="KAL0255654.1"/>
    <property type="molecule type" value="Genomic_DNA"/>
</dbReference>
<evidence type="ECO:0000313" key="6">
    <source>
        <dbReference type="EMBL" id="KAL0255654.1"/>
    </source>
</evidence>
<feature type="domain" description="UBC core" evidence="5">
    <location>
        <begin position="4"/>
        <end position="151"/>
    </location>
</feature>
<keyword evidence="7" id="KW-1185">Reference proteome</keyword>
<keyword evidence="1" id="KW-0808">Transferase</keyword>
<evidence type="ECO:0000259" key="5">
    <source>
        <dbReference type="PROSITE" id="PS50127"/>
    </source>
</evidence>
<dbReference type="InterPro" id="IPR000608">
    <property type="entry name" value="UBC"/>
</dbReference>
<comment type="similarity">
    <text evidence="4">Belongs to the ubiquitin-conjugating enzyme family.</text>
</comment>
<evidence type="ECO:0000256" key="2">
    <source>
        <dbReference type="ARBA" id="ARBA00022786"/>
    </source>
</evidence>
<dbReference type="PANTHER" id="PTHR24068">
    <property type="entry name" value="UBIQUITIN-CONJUGATING ENZYME E2"/>
    <property type="match status" value="1"/>
</dbReference>
<dbReference type="GeneID" id="91987318"/>